<dbReference type="GO" id="GO:0008324">
    <property type="term" value="F:monoatomic cation transmembrane transporter activity"/>
    <property type="evidence" value="ECO:0007669"/>
    <property type="project" value="InterPro"/>
</dbReference>
<comment type="similarity">
    <text evidence="2">Belongs to the CPA3 antiporters (TC 2.A.63) subunit E family.</text>
</comment>
<evidence type="ECO:0000256" key="1">
    <source>
        <dbReference type="ARBA" id="ARBA00004651"/>
    </source>
</evidence>
<keyword evidence="3" id="KW-1003">Cell membrane</keyword>
<comment type="subcellular location">
    <subcellularLocation>
        <location evidence="1">Cell membrane</location>
        <topology evidence="1">Multi-pass membrane protein</topology>
    </subcellularLocation>
</comment>
<keyword evidence="4" id="KW-0812">Transmembrane</keyword>
<dbReference type="InterPro" id="IPR002758">
    <property type="entry name" value="Cation_antiport_E"/>
</dbReference>
<organism evidence="7 8">
    <name type="scientific">Pseudoalteromonas rubra</name>
    <dbReference type="NCBI Taxonomy" id="43658"/>
    <lineage>
        <taxon>Bacteria</taxon>
        <taxon>Pseudomonadati</taxon>
        <taxon>Pseudomonadota</taxon>
        <taxon>Gammaproteobacteria</taxon>
        <taxon>Alteromonadales</taxon>
        <taxon>Pseudoalteromonadaceae</taxon>
        <taxon>Pseudoalteromonas</taxon>
    </lineage>
</organism>
<dbReference type="PANTHER" id="PTHR34584">
    <property type="entry name" value="NA(+)/H(+) ANTIPORTER SUBUNIT E1"/>
    <property type="match status" value="1"/>
</dbReference>
<protein>
    <recommendedName>
        <fullName evidence="9">Cation transporter</fullName>
    </recommendedName>
</protein>
<proteinExistence type="inferred from homology"/>
<keyword evidence="5" id="KW-1133">Transmembrane helix</keyword>
<evidence type="ECO:0000256" key="5">
    <source>
        <dbReference type="ARBA" id="ARBA00022989"/>
    </source>
</evidence>
<dbReference type="AlphaFoldDB" id="A0A4Q7E6D8"/>
<sequence length="189" mass="21300">MNSKTHSHTSDKRTLLIRALIFSALWLLLTKGAWSSWVVGIVVVPVSVWMSMCLFNSTPSTAENNGNPVTGQLHYGRLLRLLPYFLLNSLKGGIQTARLAFSPRIEMRPGTILYSVQLPVGHTQLWFIHLISLLPGTLSAQLEGKELLIHMLEVSEDNYRDVIDCEQKIAYLFDLEIDKQTVPALKEQL</sequence>
<gene>
    <name evidence="7" type="ORF">C3B51_16055</name>
</gene>
<evidence type="ECO:0000256" key="2">
    <source>
        <dbReference type="ARBA" id="ARBA00006228"/>
    </source>
</evidence>
<keyword evidence="6" id="KW-0472">Membrane</keyword>
<evidence type="ECO:0000256" key="6">
    <source>
        <dbReference type="ARBA" id="ARBA00023136"/>
    </source>
</evidence>
<dbReference type="EMBL" id="PPUZ01000043">
    <property type="protein sequence ID" value="RZM77565.1"/>
    <property type="molecule type" value="Genomic_DNA"/>
</dbReference>
<dbReference type="Pfam" id="PF01899">
    <property type="entry name" value="MNHE"/>
    <property type="match status" value="1"/>
</dbReference>
<evidence type="ECO:0000313" key="7">
    <source>
        <dbReference type="EMBL" id="RZM77565.1"/>
    </source>
</evidence>
<evidence type="ECO:0000313" key="8">
    <source>
        <dbReference type="Proteomes" id="UP000292345"/>
    </source>
</evidence>
<dbReference type="GO" id="GO:0005886">
    <property type="term" value="C:plasma membrane"/>
    <property type="evidence" value="ECO:0007669"/>
    <property type="project" value="UniProtKB-SubCell"/>
</dbReference>
<evidence type="ECO:0000256" key="3">
    <source>
        <dbReference type="ARBA" id="ARBA00022475"/>
    </source>
</evidence>
<reference evidence="7 8" key="1">
    <citation type="submission" date="2018-01" db="EMBL/GenBank/DDBJ databases">
        <title>Co-occurrence of chitin degradation, pigmentation and bioactivity in marine Pseudoalteromonas.</title>
        <authorList>
            <person name="Paulsen S."/>
            <person name="Gram L."/>
            <person name="Machado H."/>
        </authorList>
    </citation>
    <scope>NUCLEOTIDE SEQUENCE [LARGE SCALE GENOMIC DNA]</scope>
    <source>
        <strain evidence="7 8">S1946</strain>
    </source>
</reference>
<dbReference type="PANTHER" id="PTHR34584:SF1">
    <property type="entry name" value="NA(+)_H(+) ANTIPORTER SUBUNIT E1"/>
    <property type="match status" value="1"/>
</dbReference>
<comment type="caution">
    <text evidence="7">The sequence shown here is derived from an EMBL/GenBank/DDBJ whole genome shotgun (WGS) entry which is preliminary data.</text>
</comment>
<dbReference type="Proteomes" id="UP000292345">
    <property type="component" value="Unassembled WGS sequence"/>
</dbReference>
<accession>A0A4Q7E6D8</accession>
<dbReference type="RefSeq" id="WP_125721410.1">
    <property type="nucleotide sequence ID" value="NZ_PPUZ01000043.1"/>
</dbReference>
<evidence type="ECO:0008006" key="9">
    <source>
        <dbReference type="Google" id="ProtNLM"/>
    </source>
</evidence>
<name>A0A4Q7E6D8_9GAMM</name>
<evidence type="ECO:0000256" key="4">
    <source>
        <dbReference type="ARBA" id="ARBA00022692"/>
    </source>
</evidence>